<feature type="domain" description="Methyltransferase" evidence="5">
    <location>
        <begin position="132"/>
        <end position="279"/>
    </location>
</feature>
<dbReference type="EC" id="2.1.1.297" evidence="4"/>
<dbReference type="InterPro" id="IPR040758">
    <property type="entry name" value="PrmC_N"/>
</dbReference>
<organism evidence="7 8">
    <name type="scientific">Marihabitans asiaticum</name>
    <dbReference type="NCBI Taxonomy" id="415218"/>
    <lineage>
        <taxon>Bacteria</taxon>
        <taxon>Bacillati</taxon>
        <taxon>Actinomycetota</taxon>
        <taxon>Actinomycetes</taxon>
        <taxon>Micrococcales</taxon>
        <taxon>Intrasporangiaceae</taxon>
        <taxon>Marihabitans</taxon>
    </lineage>
</organism>
<evidence type="ECO:0000313" key="8">
    <source>
        <dbReference type="Proteomes" id="UP000315628"/>
    </source>
</evidence>
<name>A0A560W8C7_9MICO</name>
<evidence type="ECO:0000256" key="1">
    <source>
        <dbReference type="ARBA" id="ARBA00022603"/>
    </source>
</evidence>
<evidence type="ECO:0000259" key="5">
    <source>
        <dbReference type="Pfam" id="PF13847"/>
    </source>
</evidence>
<proteinExistence type="inferred from homology"/>
<dbReference type="HAMAP" id="MF_02126">
    <property type="entry name" value="RF_methyltr_PrmC"/>
    <property type="match status" value="1"/>
</dbReference>
<dbReference type="CDD" id="cd02440">
    <property type="entry name" value="AdoMet_MTases"/>
    <property type="match status" value="1"/>
</dbReference>
<dbReference type="PANTHER" id="PTHR18895">
    <property type="entry name" value="HEMK METHYLTRANSFERASE"/>
    <property type="match status" value="1"/>
</dbReference>
<dbReference type="SUPFAM" id="SSF53335">
    <property type="entry name" value="S-adenosyl-L-methionine-dependent methyltransferases"/>
    <property type="match status" value="1"/>
</dbReference>
<dbReference type="InterPro" id="IPR050320">
    <property type="entry name" value="N5-glutamine_MTase"/>
</dbReference>
<dbReference type="GO" id="GO:0003676">
    <property type="term" value="F:nucleic acid binding"/>
    <property type="evidence" value="ECO:0007669"/>
    <property type="project" value="InterPro"/>
</dbReference>
<sequence length="313" mass="32780">MTPLRAAVDEATDRLAGAGVPTPRVDAVLLAGHVLGLDRGEVERALLLGRELSDDARTRLVDLVDERARRVPLQHLTGVAGFRRLELAVGPGVFVPRPETELLIDLGLAALRGSSQRSAHADRRSHHVRERGPVVVDLCTGSGALALAAADEIPGARVVAVELSEEALAWARHNVERTGLPVEVVQADAGAAPAAVPHLADLLGAVDLVLSNPPYIPDSAVPIDPEVAEHDPQIALYGRSADGLAVPRAVAATAARLLSPDGVLVMEHADTQGETLPEALNATGVWSEVTDHRDLAGKPRALSARRIGASRPG</sequence>
<dbReference type="PANTHER" id="PTHR18895:SF74">
    <property type="entry name" value="MTRF1L RELEASE FACTOR GLUTAMINE METHYLTRANSFERASE"/>
    <property type="match status" value="1"/>
</dbReference>
<dbReference type="InterPro" id="IPR019874">
    <property type="entry name" value="RF_methyltr_PrmC"/>
</dbReference>
<feature type="binding site" evidence="4">
    <location>
        <position position="162"/>
    </location>
    <ligand>
        <name>S-adenosyl-L-methionine</name>
        <dbReference type="ChEBI" id="CHEBI:59789"/>
    </ligand>
</feature>
<dbReference type="InterPro" id="IPR029063">
    <property type="entry name" value="SAM-dependent_MTases_sf"/>
</dbReference>
<dbReference type="InterPro" id="IPR002052">
    <property type="entry name" value="DNA_methylase_N6_adenine_CS"/>
</dbReference>
<dbReference type="AlphaFoldDB" id="A0A560W8C7"/>
<keyword evidence="2 4" id="KW-0808">Transferase</keyword>
<comment type="caution">
    <text evidence="4">Lacks conserved residue(s) required for the propagation of feature annotation.</text>
</comment>
<evidence type="ECO:0000259" key="6">
    <source>
        <dbReference type="Pfam" id="PF17827"/>
    </source>
</evidence>
<feature type="binding site" evidence="4">
    <location>
        <position position="212"/>
    </location>
    <ligand>
        <name>S-adenosyl-L-methionine</name>
        <dbReference type="ChEBI" id="CHEBI:59789"/>
    </ligand>
</feature>
<dbReference type="PROSITE" id="PS00092">
    <property type="entry name" value="N6_MTASE"/>
    <property type="match status" value="1"/>
</dbReference>
<dbReference type="Pfam" id="PF13847">
    <property type="entry name" value="Methyltransf_31"/>
    <property type="match status" value="1"/>
</dbReference>
<dbReference type="EMBL" id="VIUW01000004">
    <property type="protein sequence ID" value="TWD13892.1"/>
    <property type="molecule type" value="Genomic_DNA"/>
</dbReference>
<gene>
    <name evidence="4" type="primary">prmC</name>
    <name evidence="7" type="ORF">FB557_2534</name>
</gene>
<evidence type="ECO:0000256" key="3">
    <source>
        <dbReference type="ARBA" id="ARBA00022691"/>
    </source>
</evidence>
<protein>
    <recommendedName>
        <fullName evidence="4">Release factor glutamine methyltransferase</fullName>
        <shortName evidence="4">RF MTase</shortName>
        <ecNumber evidence="4">2.1.1.297</ecNumber>
    </recommendedName>
    <alternativeName>
        <fullName evidence="4">N5-glutamine methyltransferase PrmC</fullName>
    </alternativeName>
    <alternativeName>
        <fullName evidence="4">Protein-(glutamine-N5) MTase PrmC</fullName>
    </alternativeName>
    <alternativeName>
        <fullName evidence="4">Protein-glutamine N-methyltransferase PrmC</fullName>
    </alternativeName>
</protein>
<comment type="caution">
    <text evidence="7">The sequence shown here is derived from an EMBL/GenBank/DDBJ whole genome shotgun (WGS) entry which is preliminary data.</text>
</comment>
<dbReference type="InterPro" id="IPR025714">
    <property type="entry name" value="Methyltranfer_dom"/>
</dbReference>
<keyword evidence="8" id="KW-1185">Reference proteome</keyword>
<evidence type="ECO:0000256" key="2">
    <source>
        <dbReference type="ARBA" id="ARBA00022679"/>
    </source>
</evidence>
<comment type="function">
    <text evidence="4">Methylates the class 1 translation termination release factors RF1/PrfA and RF2/PrfB on the glutamine residue of the universally conserved GGQ motif.</text>
</comment>
<feature type="binding site" evidence="4">
    <location>
        <begin position="212"/>
        <end position="215"/>
    </location>
    <ligand>
        <name>substrate</name>
    </ligand>
</feature>
<evidence type="ECO:0000256" key="4">
    <source>
        <dbReference type="HAMAP-Rule" id="MF_02126"/>
    </source>
</evidence>
<dbReference type="GO" id="GO:0102559">
    <property type="term" value="F:peptide chain release factor N(5)-glutamine methyltransferase activity"/>
    <property type="evidence" value="ECO:0007669"/>
    <property type="project" value="UniProtKB-EC"/>
</dbReference>
<feature type="domain" description="Release factor glutamine methyltransferase N-terminal" evidence="6">
    <location>
        <begin position="7"/>
        <end position="78"/>
    </location>
</feature>
<accession>A0A560W8C7</accession>
<dbReference type="RefSeq" id="WP_144857947.1">
    <property type="nucleotide sequence ID" value="NZ_BAAAYT010000002.1"/>
</dbReference>
<dbReference type="Pfam" id="PF17827">
    <property type="entry name" value="PrmC_N"/>
    <property type="match status" value="1"/>
</dbReference>
<dbReference type="NCBIfam" id="TIGR03534">
    <property type="entry name" value="RF_mod_PrmC"/>
    <property type="match status" value="1"/>
</dbReference>
<comment type="similarity">
    <text evidence="4">Belongs to the protein N5-glutamine methyltransferase family. PrmC subfamily.</text>
</comment>
<keyword evidence="3 4" id="KW-0949">S-adenosyl-L-methionine</keyword>
<reference evidence="7 8" key="1">
    <citation type="submission" date="2019-06" db="EMBL/GenBank/DDBJ databases">
        <title>Sequencing the genomes of 1000 actinobacteria strains.</title>
        <authorList>
            <person name="Klenk H.-P."/>
        </authorList>
    </citation>
    <scope>NUCLEOTIDE SEQUENCE [LARGE SCALE GENOMIC DNA]</scope>
    <source>
        <strain evidence="7 8">DSM 18935</strain>
    </source>
</reference>
<keyword evidence="1 4" id="KW-0489">Methyltransferase</keyword>
<dbReference type="GO" id="GO:0032259">
    <property type="term" value="P:methylation"/>
    <property type="evidence" value="ECO:0007669"/>
    <property type="project" value="UniProtKB-KW"/>
</dbReference>
<dbReference type="Proteomes" id="UP000315628">
    <property type="component" value="Unassembled WGS sequence"/>
</dbReference>
<dbReference type="NCBIfam" id="TIGR00536">
    <property type="entry name" value="hemK_fam"/>
    <property type="match status" value="1"/>
</dbReference>
<dbReference type="OrthoDB" id="9800643at2"/>
<comment type="catalytic activity">
    <reaction evidence="4">
        <text>L-glutaminyl-[peptide chain release factor] + S-adenosyl-L-methionine = N(5)-methyl-L-glutaminyl-[peptide chain release factor] + S-adenosyl-L-homocysteine + H(+)</text>
        <dbReference type="Rhea" id="RHEA:42896"/>
        <dbReference type="Rhea" id="RHEA-COMP:10271"/>
        <dbReference type="Rhea" id="RHEA-COMP:10272"/>
        <dbReference type="ChEBI" id="CHEBI:15378"/>
        <dbReference type="ChEBI" id="CHEBI:30011"/>
        <dbReference type="ChEBI" id="CHEBI:57856"/>
        <dbReference type="ChEBI" id="CHEBI:59789"/>
        <dbReference type="ChEBI" id="CHEBI:61891"/>
        <dbReference type="EC" id="2.1.1.297"/>
    </reaction>
</comment>
<dbReference type="Gene3D" id="1.10.8.10">
    <property type="entry name" value="DNA helicase RuvA subunit, C-terminal domain"/>
    <property type="match status" value="1"/>
</dbReference>
<evidence type="ECO:0000313" key="7">
    <source>
        <dbReference type="EMBL" id="TWD13892.1"/>
    </source>
</evidence>
<dbReference type="Gene3D" id="3.40.50.150">
    <property type="entry name" value="Vaccinia Virus protein VP39"/>
    <property type="match status" value="1"/>
</dbReference>
<dbReference type="InterPro" id="IPR004556">
    <property type="entry name" value="HemK-like"/>
</dbReference>